<evidence type="ECO:0000313" key="2">
    <source>
        <dbReference type="EMBL" id="KHN53304.1"/>
    </source>
</evidence>
<dbReference type="EMBL" id="JSXC01000018">
    <property type="protein sequence ID" value="KHN53304.1"/>
    <property type="molecule type" value="Genomic_DNA"/>
</dbReference>
<gene>
    <name evidence="2" type="ORF">OI69_06635</name>
</gene>
<feature type="transmembrane region" description="Helical" evidence="1">
    <location>
        <begin position="26"/>
        <end position="46"/>
    </location>
</feature>
<evidence type="ECO:0000256" key="1">
    <source>
        <dbReference type="SAM" id="Phobius"/>
    </source>
</evidence>
<reference evidence="2 3" key="1">
    <citation type="submission" date="2014-10" db="EMBL/GenBank/DDBJ databases">
        <title>Genome sequence of Pectobacterium carotovorum M022.</title>
        <authorList>
            <person name="Chan K.-G."/>
            <person name="Tan W.-S."/>
        </authorList>
    </citation>
    <scope>NUCLEOTIDE SEQUENCE [LARGE SCALE GENOMIC DNA]</scope>
    <source>
        <strain evidence="2 3">M022</strain>
    </source>
</reference>
<organism evidence="2 3">
    <name type="scientific">Pectobacterium fontis</name>
    <dbReference type="NCBI Taxonomy" id="2558042"/>
    <lineage>
        <taxon>Bacteria</taxon>
        <taxon>Pseudomonadati</taxon>
        <taxon>Pseudomonadota</taxon>
        <taxon>Gammaproteobacteria</taxon>
        <taxon>Enterobacterales</taxon>
        <taxon>Pectobacteriaceae</taxon>
        <taxon>Pectobacterium</taxon>
    </lineage>
</organism>
<accession>A0A7V8IK48</accession>
<keyword evidence="1" id="KW-0812">Transmembrane</keyword>
<feature type="transmembrane region" description="Helical" evidence="1">
    <location>
        <begin position="58"/>
        <end position="80"/>
    </location>
</feature>
<keyword evidence="1" id="KW-0472">Membrane</keyword>
<dbReference type="AlphaFoldDB" id="A0A7V8IK48"/>
<keyword evidence="1" id="KW-1133">Transmembrane helix</keyword>
<proteinExistence type="predicted"/>
<comment type="caution">
    <text evidence="2">The sequence shown here is derived from an EMBL/GenBank/DDBJ whole genome shotgun (WGS) entry which is preliminary data.</text>
</comment>
<evidence type="ECO:0000313" key="3">
    <source>
        <dbReference type="Proteomes" id="UP000053038"/>
    </source>
</evidence>
<dbReference type="Proteomes" id="UP000053038">
    <property type="component" value="Unassembled WGS sequence"/>
</dbReference>
<protein>
    <submittedName>
        <fullName evidence="2">Uncharacterized protein</fullName>
    </submittedName>
</protein>
<keyword evidence="3" id="KW-1185">Reference proteome</keyword>
<name>A0A7V8IK48_9GAMM</name>
<sequence>MMLPARAGLGIQGVRSDETILKILCLWYQLVTIKIIEILGLVVIGLQCPRFSIIFSQIIMVLIFADFAPLFFLPLCRLSFMQE</sequence>